<proteinExistence type="predicted"/>
<dbReference type="EMBL" id="JAPTSV010000014">
    <property type="protein sequence ID" value="KAJ1520377.1"/>
    <property type="molecule type" value="Genomic_DNA"/>
</dbReference>
<keyword evidence="2" id="KW-1185">Reference proteome</keyword>
<evidence type="ECO:0000313" key="1">
    <source>
        <dbReference type="EMBL" id="KAJ1520377.1"/>
    </source>
</evidence>
<reference evidence="1" key="1">
    <citation type="submission" date="2022-12" db="EMBL/GenBank/DDBJ databases">
        <title>Chromosome-level genome assembly of the bean flower thrips Megalurothrips usitatus.</title>
        <authorList>
            <person name="Ma L."/>
            <person name="Liu Q."/>
            <person name="Li H."/>
            <person name="Cai W."/>
        </authorList>
    </citation>
    <scope>NUCLEOTIDE SEQUENCE</scope>
    <source>
        <strain evidence="1">Cailab_2022a</strain>
    </source>
</reference>
<organism evidence="1 2">
    <name type="scientific">Megalurothrips usitatus</name>
    <name type="common">bean blossom thrips</name>
    <dbReference type="NCBI Taxonomy" id="439358"/>
    <lineage>
        <taxon>Eukaryota</taxon>
        <taxon>Metazoa</taxon>
        <taxon>Ecdysozoa</taxon>
        <taxon>Arthropoda</taxon>
        <taxon>Hexapoda</taxon>
        <taxon>Insecta</taxon>
        <taxon>Pterygota</taxon>
        <taxon>Neoptera</taxon>
        <taxon>Paraneoptera</taxon>
        <taxon>Thysanoptera</taxon>
        <taxon>Terebrantia</taxon>
        <taxon>Thripoidea</taxon>
        <taxon>Thripidae</taxon>
        <taxon>Megalurothrips</taxon>
    </lineage>
</organism>
<dbReference type="AlphaFoldDB" id="A0AAV7X752"/>
<comment type="caution">
    <text evidence="1">The sequence shown here is derived from an EMBL/GenBank/DDBJ whole genome shotgun (WGS) entry which is preliminary data.</text>
</comment>
<gene>
    <name evidence="1" type="ORF">ONE63_003512</name>
</gene>
<sequence length="86" mass="9099">MSPFLTWYGKLPMSGSFGGASRVNASGVRIGAPNITSYGEKPWTGLGVLRHQHATDHVASLLCTALTGPLSSGLDHFLVCTVRSQK</sequence>
<protein>
    <submittedName>
        <fullName evidence="1">Uncharacterized protein</fullName>
    </submittedName>
</protein>
<dbReference type="Proteomes" id="UP001075354">
    <property type="component" value="Chromosome 14"/>
</dbReference>
<accession>A0AAV7X752</accession>
<name>A0AAV7X752_9NEOP</name>
<evidence type="ECO:0000313" key="2">
    <source>
        <dbReference type="Proteomes" id="UP001075354"/>
    </source>
</evidence>